<dbReference type="GO" id="GO:0006742">
    <property type="term" value="P:NADP+ catabolic process"/>
    <property type="evidence" value="ECO:0007669"/>
    <property type="project" value="TreeGrafter"/>
</dbReference>
<dbReference type="PROSITE" id="PS51462">
    <property type="entry name" value="NUDIX"/>
    <property type="match status" value="1"/>
</dbReference>
<evidence type="ECO:0000256" key="8">
    <source>
        <dbReference type="ARBA" id="ARBA00023027"/>
    </source>
</evidence>
<keyword evidence="7" id="KW-0460">Magnesium</keyword>
<dbReference type="PROSITE" id="PS00893">
    <property type="entry name" value="NUDIX_BOX"/>
    <property type="match status" value="1"/>
</dbReference>
<accession>A0A383DYP5</accession>
<keyword evidence="5" id="KW-0479">Metal-binding</keyword>
<dbReference type="GO" id="GO:0005829">
    <property type="term" value="C:cytosol"/>
    <property type="evidence" value="ECO:0007669"/>
    <property type="project" value="TreeGrafter"/>
</dbReference>
<dbReference type="GO" id="GO:0019677">
    <property type="term" value="P:NAD+ catabolic process"/>
    <property type="evidence" value="ECO:0007669"/>
    <property type="project" value="TreeGrafter"/>
</dbReference>
<dbReference type="InterPro" id="IPR020084">
    <property type="entry name" value="NUDIX_hydrolase_CS"/>
</dbReference>
<evidence type="ECO:0000256" key="5">
    <source>
        <dbReference type="ARBA" id="ARBA00022723"/>
    </source>
</evidence>
<name>A0A383DYP5_9ZZZZ</name>
<dbReference type="GO" id="GO:0046872">
    <property type="term" value="F:metal ion binding"/>
    <property type="evidence" value="ECO:0007669"/>
    <property type="project" value="UniProtKB-KW"/>
</dbReference>
<gene>
    <name evidence="11" type="ORF">METZ01_LOCUS502288</name>
</gene>
<evidence type="ECO:0000256" key="7">
    <source>
        <dbReference type="ARBA" id="ARBA00022842"/>
    </source>
</evidence>
<evidence type="ECO:0000256" key="4">
    <source>
        <dbReference type="ARBA" id="ARBA00012381"/>
    </source>
</evidence>
<evidence type="ECO:0000256" key="2">
    <source>
        <dbReference type="ARBA" id="ARBA00001947"/>
    </source>
</evidence>
<dbReference type="InterPro" id="IPR000086">
    <property type="entry name" value="NUDIX_hydrolase_dom"/>
</dbReference>
<evidence type="ECO:0000256" key="6">
    <source>
        <dbReference type="ARBA" id="ARBA00022801"/>
    </source>
</evidence>
<dbReference type="Gene3D" id="3.90.79.20">
    <property type="match status" value="1"/>
</dbReference>
<dbReference type="PANTHER" id="PTHR42904:SF6">
    <property type="entry name" value="NAD-CAPPED RNA HYDROLASE NUDT12"/>
    <property type="match status" value="1"/>
</dbReference>
<dbReference type="Pfam" id="PF09297">
    <property type="entry name" value="Zn_ribbon_NUD"/>
    <property type="match status" value="1"/>
</dbReference>
<dbReference type="CDD" id="cd03429">
    <property type="entry name" value="NUDIX_NADH_pyrophosphatase_Nudt13"/>
    <property type="match status" value="1"/>
</dbReference>
<evidence type="ECO:0000256" key="3">
    <source>
        <dbReference type="ARBA" id="ARBA00009595"/>
    </source>
</evidence>
<dbReference type="NCBIfam" id="NF001299">
    <property type="entry name" value="PRK00241.1"/>
    <property type="match status" value="1"/>
</dbReference>
<comment type="cofactor">
    <cofactor evidence="2">
        <name>Zn(2+)</name>
        <dbReference type="ChEBI" id="CHEBI:29105"/>
    </cofactor>
</comment>
<dbReference type="SUPFAM" id="SSF55811">
    <property type="entry name" value="Nudix"/>
    <property type="match status" value="1"/>
</dbReference>
<evidence type="ECO:0000259" key="10">
    <source>
        <dbReference type="PROSITE" id="PS51462"/>
    </source>
</evidence>
<dbReference type="InterPro" id="IPR015797">
    <property type="entry name" value="NUDIX_hydrolase-like_dom_sf"/>
</dbReference>
<comment type="similarity">
    <text evidence="3">Belongs to the Nudix hydrolase family. NudC subfamily.</text>
</comment>
<dbReference type="EMBL" id="UINC01221199">
    <property type="protein sequence ID" value="SVE49434.1"/>
    <property type="molecule type" value="Genomic_DNA"/>
</dbReference>
<evidence type="ECO:0000256" key="9">
    <source>
        <dbReference type="ARBA" id="ARBA00023679"/>
    </source>
</evidence>
<dbReference type="GO" id="GO:0005777">
    <property type="term" value="C:peroxisome"/>
    <property type="evidence" value="ECO:0007669"/>
    <property type="project" value="TreeGrafter"/>
</dbReference>
<dbReference type="InterPro" id="IPR049734">
    <property type="entry name" value="NudC-like_C"/>
</dbReference>
<evidence type="ECO:0000313" key="11">
    <source>
        <dbReference type="EMBL" id="SVE49434.1"/>
    </source>
</evidence>
<dbReference type="InterPro" id="IPR050241">
    <property type="entry name" value="NAD-cap_RNA_hydrolase_NudC"/>
</dbReference>
<dbReference type="Pfam" id="PF00293">
    <property type="entry name" value="NUDIX"/>
    <property type="match status" value="1"/>
</dbReference>
<dbReference type="EC" id="3.6.1.22" evidence="4"/>
<reference evidence="11" key="1">
    <citation type="submission" date="2018-05" db="EMBL/GenBank/DDBJ databases">
        <authorList>
            <person name="Lanie J.A."/>
            <person name="Ng W.-L."/>
            <person name="Kazmierczak K.M."/>
            <person name="Andrzejewski T.M."/>
            <person name="Davidsen T.M."/>
            <person name="Wayne K.J."/>
            <person name="Tettelin H."/>
            <person name="Glass J.I."/>
            <person name="Rusch D."/>
            <person name="Podicherti R."/>
            <person name="Tsui H.-C.T."/>
            <person name="Winkler M.E."/>
        </authorList>
    </citation>
    <scope>NUCLEOTIDE SEQUENCE</scope>
</reference>
<comment type="cofactor">
    <cofactor evidence="1">
        <name>Mg(2+)</name>
        <dbReference type="ChEBI" id="CHEBI:18420"/>
    </cofactor>
</comment>
<dbReference type="InterPro" id="IPR015376">
    <property type="entry name" value="Znr_NADH_PPase"/>
</dbReference>
<comment type="catalytic activity">
    <reaction evidence="9">
        <text>a 5'-end NAD(+)-phospho-ribonucleoside in mRNA + H2O = a 5'-end phospho-adenosine-phospho-ribonucleoside in mRNA + beta-nicotinamide D-ribonucleotide + 2 H(+)</text>
        <dbReference type="Rhea" id="RHEA:60876"/>
        <dbReference type="Rhea" id="RHEA-COMP:15698"/>
        <dbReference type="Rhea" id="RHEA-COMP:15719"/>
        <dbReference type="ChEBI" id="CHEBI:14649"/>
        <dbReference type="ChEBI" id="CHEBI:15377"/>
        <dbReference type="ChEBI" id="CHEBI:15378"/>
        <dbReference type="ChEBI" id="CHEBI:144029"/>
        <dbReference type="ChEBI" id="CHEBI:144051"/>
    </reaction>
    <physiologicalReaction direction="left-to-right" evidence="9">
        <dbReference type="Rhea" id="RHEA:60877"/>
    </physiologicalReaction>
</comment>
<feature type="non-terminal residue" evidence="11">
    <location>
        <position position="1"/>
    </location>
</feature>
<dbReference type="PANTHER" id="PTHR42904">
    <property type="entry name" value="NUDIX HYDROLASE, NUDC SUBFAMILY"/>
    <property type="match status" value="1"/>
</dbReference>
<proteinExistence type="inferred from homology"/>
<sequence length="231" mass="25571">RDDTPHFVVDITKNESAVKSLKESGEWTFEDTRAVTGFINGEDSGIVAQARAQINWHHRHGFCSVCGYPTYMKKGGHMRLCENCNTQHFPRTDPVVITAVSDGDRLLLGQSKGRLQAMNRYSVLAGFMDQGESIEEAVQREIMEESGIQVSNVRYHSSQPWPFPSTLMIGCHADAATTEILIDEGEMADVQWFTRKDVLSGLAGTNENLALPGSIAIAHHLITAWANKDLP</sequence>
<dbReference type="AlphaFoldDB" id="A0A383DYP5"/>
<keyword evidence="6" id="KW-0378">Hydrolase</keyword>
<protein>
    <recommendedName>
        <fullName evidence="4">NAD(+) diphosphatase</fullName>
        <ecNumber evidence="4">3.6.1.22</ecNumber>
    </recommendedName>
</protein>
<organism evidence="11">
    <name type="scientific">marine metagenome</name>
    <dbReference type="NCBI Taxonomy" id="408172"/>
    <lineage>
        <taxon>unclassified sequences</taxon>
        <taxon>metagenomes</taxon>
        <taxon>ecological metagenomes</taxon>
    </lineage>
</organism>
<feature type="domain" description="Nudix hydrolase" evidence="10">
    <location>
        <begin position="90"/>
        <end position="216"/>
    </location>
</feature>
<dbReference type="Gene3D" id="3.90.79.10">
    <property type="entry name" value="Nucleoside Triphosphate Pyrophosphohydrolase"/>
    <property type="match status" value="1"/>
</dbReference>
<dbReference type="GO" id="GO:0035529">
    <property type="term" value="F:NADH pyrophosphatase activity"/>
    <property type="evidence" value="ECO:0007669"/>
    <property type="project" value="TreeGrafter"/>
</dbReference>
<evidence type="ECO:0000256" key="1">
    <source>
        <dbReference type="ARBA" id="ARBA00001946"/>
    </source>
</evidence>
<keyword evidence="8" id="KW-0520">NAD</keyword>